<dbReference type="EMBL" id="JAEHHL010000004">
    <property type="protein sequence ID" value="MBK0399067.1"/>
    <property type="molecule type" value="Genomic_DNA"/>
</dbReference>
<name>A0A8J7M745_9RHOB</name>
<reference evidence="1" key="1">
    <citation type="submission" date="2020-12" db="EMBL/GenBank/DDBJ databases">
        <title>Bacterial taxonomy.</title>
        <authorList>
            <person name="Pan X."/>
        </authorList>
    </citation>
    <scope>NUCLEOTIDE SEQUENCE</scope>
    <source>
        <strain evidence="1">M0105</strain>
    </source>
</reference>
<proteinExistence type="predicted"/>
<gene>
    <name evidence="1" type="ORF">H0I76_07690</name>
</gene>
<dbReference type="Proteomes" id="UP000655420">
    <property type="component" value="Unassembled WGS sequence"/>
</dbReference>
<protein>
    <submittedName>
        <fullName evidence="1">Uncharacterized protein</fullName>
    </submittedName>
</protein>
<evidence type="ECO:0000313" key="1">
    <source>
        <dbReference type="EMBL" id="MBK0399067.1"/>
    </source>
</evidence>
<comment type="caution">
    <text evidence="1">The sequence shown here is derived from an EMBL/GenBank/DDBJ whole genome shotgun (WGS) entry which is preliminary data.</text>
</comment>
<dbReference type="AlphaFoldDB" id="A0A8J7M745"/>
<keyword evidence="2" id="KW-1185">Reference proteome</keyword>
<sequence length="203" mass="23643">MTNNLLADLLDTYFEKQTWTLFEAICLLQDIDPKNRKKPIVAHGDEDEMQRPYKIALASMADRRAGHLRDAEGRDHLRELERIEGSEGAARHLVDPRNFVAWACARWPDATSHLKEAEERYQDRKKQAKGWTKAEKALPKSREIAEEAFFELLKEKGIEAKAKFNISEMARELEQRLTKGGEKLYRFDALRKFIRQWIDDSVG</sequence>
<organism evidence="1 2">
    <name type="scientific">Thermohalobaculum xanthum</name>
    <dbReference type="NCBI Taxonomy" id="2753746"/>
    <lineage>
        <taxon>Bacteria</taxon>
        <taxon>Pseudomonadati</taxon>
        <taxon>Pseudomonadota</taxon>
        <taxon>Alphaproteobacteria</taxon>
        <taxon>Rhodobacterales</taxon>
        <taxon>Paracoccaceae</taxon>
        <taxon>Thermohalobaculum</taxon>
    </lineage>
</organism>
<accession>A0A8J7M745</accession>
<dbReference type="RefSeq" id="WP_200608983.1">
    <property type="nucleotide sequence ID" value="NZ_JAEHHL010000004.1"/>
</dbReference>
<evidence type="ECO:0000313" key="2">
    <source>
        <dbReference type="Proteomes" id="UP000655420"/>
    </source>
</evidence>